<name>R7TRC7_CAPTE</name>
<dbReference type="EMBL" id="KB309537">
    <property type="protein sequence ID" value="ELT94051.1"/>
    <property type="molecule type" value="Genomic_DNA"/>
</dbReference>
<evidence type="ECO:0000313" key="4">
    <source>
        <dbReference type="Proteomes" id="UP000014760"/>
    </source>
</evidence>
<dbReference type="HOGENOM" id="CLU_779021_0_0_1"/>
<dbReference type="Proteomes" id="UP000014760">
    <property type="component" value="Unassembled WGS sequence"/>
</dbReference>
<reference evidence="3" key="3">
    <citation type="submission" date="2015-06" db="UniProtKB">
        <authorList>
            <consortium name="EnsemblMetazoa"/>
        </authorList>
    </citation>
    <scope>IDENTIFICATION</scope>
</reference>
<evidence type="ECO:0000256" key="1">
    <source>
        <dbReference type="SAM" id="MobiDB-lite"/>
    </source>
</evidence>
<organism evidence="2">
    <name type="scientific">Capitella teleta</name>
    <name type="common">Polychaete worm</name>
    <dbReference type="NCBI Taxonomy" id="283909"/>
    <lineage>
        <taxon>Eukaryota</taxon>
        <taxon>Metazoa</taxon>
        <taxon>Spiralia</taxon>
        <taxon>Lophotrochozoa</taxon>
        <taxon>Annelida</taxon>
        <taxon>Polychaeta</taxon>
        <taxon>Sedentaria</taxon>
        <taxon>Scolecida</taxon>
        <taxon>Capitellidae</taxon>
        <taxon>Capitella</taxon>
    </lineage>
</organism>
<sequence length="356" mass="39750">MSFSDDPLQSQSDPVFEVGWDKRHPFASPVGKADDIDTLELIKRHAKNHYVVVPKTPPLLSLWLKSPHSKTSNEAVVKSFTKAEEEEEEEKHNLQQSFEELWTDDELFDSDSFLQATQSLAEASTRSTSTPQRPLTRSASRSAALEMNSMPSPVSSKSTPTRKRHCFKKPHEIGKMRAQPAQSPSINNTSLTDDLLATLAEPDDCLDSQLAVSEGPIEILVDLNAAKEVLFTCEALAADHEEEGPKPALNTIQEEGAVKGNDAQGGIGREVDRKAPPTLFKPVSSTQKCTPQEVERKRQEALRRKRKSELSQISEATQLNSTAVIHPTQTDMRELIERKRQEAIRLRKSRLGLRKK</sequence>
<feature type="compositionally biased region" description="Polar residues" evidence="1">
    <location>
        <begin position="118"/>
        <end position="141"/>
    </location>
</feature>
<accession>R7TRC7</accession>
<feature type="compositionally biased region" description="Polar residues" evidence="1">
    <location>
        <begin position="149"/>
        <end position="159"/>
    </location>
</feature>
<proteinExistence type="predicted"/>
<dbReference type="EMBL" id="AMQN01000288">
    <property type="status" value="NOT_ANNOTATED_CDS"/>
    <property type="molecule type" value="Genomic_DNA"/>
</dbReference>
<feature type="region of interest" description="Disordered" evidence="1">
    <location>
        <begin position="75"/>
        <end position="97"/>
    </location>
</feature>
<keyword evidence="4" id="KW-1185">Reference proteome</keyword>
<dbReference type="AlphaFoldDB" id="R7TRC7"/>
<evidence type="ECO:0000313" key="3">
    <source>
        <dbReference type="EnsemblMetazoa" id="CapteP214022"/>
    </source>
</evidence>
<gene>
    <name evidence="2" type="ORF">CAPTEDRAFT_214022</name>
</gene>
<protein>
    <submittedName>
        <fullName evidence="2 3">Uncharacterized protein</fullName>
    </submittedName>
</protein>
<feature type="region of interest" description="Disordered" evidence="1">
    <location>
        <begin position="118"/>
        <end position="163"/>
    </location>
</feature>
<reference evidence="2 4" key="2">
    <citation type="journal article" date="2013" name="Nature">
        <title>Insights into bilaterian evolution from three spiralian genomes.</title>
        <authorList>
            <person name="Simakov O."/>
            <person name="Marletaz F."/>
            <person name="Cho S.J."/>
            <person name="Edsinger-Gonzales E."/>
            <person name="Havlak P."/>
            <person name="Hellsten U."/>
            <person name="Kuo D.H."/>
            <person name="Larsson T."/>
            <person name="Lv J."/>
            <person name="Arendt D."/>
            <person name="Savage R."/>
            <person name="Osoegawa K."/>
            <person name="de Jong P."/>
            <person name="Grimwood J."/>
            <person name="Chapman J.A."/>
            <person name="Shapiro H."/>
            <person name="Aerts A."/>
            <person name="Otillar R.P."/>
            <person name="Terry A.Y."/>
            <person name="Boore J.L."/>
            <person name="Grigoriev I.V."/>
            <person name="Lindberg D.R."/>
            <person name="Seaver E.C."/>
            <person name="Weisblat D.A."/>
            <person name="Putnam N.H."/>
            <person name="Rokhsar D.S."/>
        </authorList>
    </citation>
    <scope>NUCLEOTIDE SEQUENCE</scope>
    <source>
        <strain evidence="2 4">I ESC-2004</strain>
    </source>
</reference>
<feature type="compositionally biased region" description="Basic and acidic residues" evidence="1">
    <location>
        <begin position="293"/>
        <end position="302"/>
    </location>
</feature>
<feature type="region of interest" description="Disordered" evidence="1">
    <location>
        <begin position="255"/>
        <end position="315"/>
    </location>
</feature>
<reference evidence="4" key="1">
    <citation type="submission" date="2012-12" db="EMBL/GenBank/DDBJ databases">
        <authorList>
            <person name="Hellsten U."/>
            <person name="Grimwood J."/>
            <person name="Chapman J.A."/>
            <person name="Shapiro H."/>
            <person name="Aerts A."/>
            <person name="Otillar R.P."/>
            <person name="Terry A.Y."/>
            <person name="Boore J.L."/>
            <person name="Simakov O."/>
            <person name="Marletaz F."/>
            <person name="Cho S.-J."/>
            <person name="Edsinger-Gonzales E."/>
            <person name="Havlak P."/>
            <person name="Kuo D.-H."/>
            <person name="Larsson T."/>
            <person name="Lv J."/>
            <person name="Arendt D."/>
            <person name="Savage R."/>
            <person name="Osoegawa K."/>
            <person name="de Jong P."/>
            <person name="Lindberg D.R."/>
            <person name="Seaver E.C."/>
            <person name="Weisblat D.A."/>
            <person name="Putnam N.H."/>
            <person name="Grigoriev I.V."/>
            <person name="Rokhsar D.S."/>
        </authorList>
    </citation>
    <scope>NUCLEOTIDE SEQUENCE</scope>
    <source>
        <strain evidence="4">I ESC-2004</strain>
    </source>
</reference>
<evidence type="ECO:0000313" key="2">
    <source>
        <dbReference type="EMBL" id="ELT94051.1"/>
    </source>
</evidence>
<dbReference type="EnsemblMetazoa" id="CapteT214022">
    <property type="protein sequence ID" value="CapteP214022"/>
    <property type="gene ID" value="CapteG214022"/>
</dbReference>